<dbReference type="InterPro" id="IPR052772">
    <property type="entry name" value="Endo/PolyKinase_Domain-Protein"/>
</dbReference>
<dbReference type="SMART" id="SM00463">
    <property type="entry name" value="SMR"/>
    <property type="match status" value="1"/>
</dbReference>
<feature type="region of interest" description="Disordered" evidence="1">
    <location>
        <begin position="233"/>
        <end position="260"/>
    </location>
</feature>
<dbReference type="InterPro" id="IPR002625">
    <property type="entry name" value="Smr_dom"/>
</dbReference>
<dbReference type="EMBL" id="JANBPT010001252">
    <property type="protein sequence ID" value="KAJ1909164.1"/>
    <property type="molecule type" value="Genomic_DNA"/>
</dbReference>
<evidence type="ECO:0000256" key="1">
    <source>
        <dbReference type="SAM" id="MobiDB-lite"/>
    </source>
</evidence>
<feature type="compositionally biased region" description="Low complexity" evidence="1">
    <location>
        <begin position="176"/>
        <end position="188"/>
    </location>
</feature>
<dbReference type="SUPFAM" id="SSF160443">
    <property type="entry name" value="SMR domain-like"/>
    <property type="match status" value="1"/>
</dbReference>
<evidence type="ECO:0000313" key="5">
    <source>
        <dbReference type="Proteomes" id="UP001150569"/>
    </source>
</evidence>
<sequence>MLPIGCLGLICPPGTAHPGDAKASSLFLCFTLPPGSDFLGFWSVRQYSGRQASAGLPPIVGSDDPQPNEAALLEDLTFLTTCFPQCQPSFLEYTLQRHGHRVADAAQFVLRRLEEAEAGNGDERCAVEDSFLRDSRDSAATCPDSSSSFTTSTTSPPAEEYGSQDGGWATVRGARSSSGSCSSTTLGTSPPPAATPLAAGPLSVTASSAPKQTVLPPDLSDAVRVLRLTDTQTTPMSRVKTSQHRRPAPPRNQPIADDGTTPVDVAQIRAIFPDLDPAEVAAQLARSPDIHAVIDELLSGGGRSATPSADPSAGLTAADPQFEMLRTMFPDHTSAQLRDTLARYENLDAAANALLNPPPARSNYAALSRPPASASTGRFGVLAPKATARPAEPLRNQSPAAPPPTSPSSTSLDGFRAPRRSRNHTSAATRDEDDNEADRSLEHCHAMVEHYTQKRHMAFTAAADAFTRRNKLGNHSGTALYYSMEGKRADGQLKAWQNRGARALVEHQRRRADDPYLLDLHMVYVKQAMTIVVEDLDAWYAAEMAKPNVQTRRCLKIVTGLGKHSKDGAARLHPAVVRYLTKHCWQFTAEAGHILVHPIRRSG</sequence>
<dbReference type="AlphaFoldDB" id="A0A9W7ZNI6"/>
<evidence type="ECO:0000259" key="2">
    <source>
        <dbReference type="PROSITE" id="PS50828"/>
    </source>
</evidence>
<feature type="domain" description="CUE" evidence="3">
    <location>
        <begin position="260"/>
        <end position="302"/>
    </location>
</feature>
<feature type="compositionally biased region" description="Low complexity" evidence="1">
    <location>
        <begin position="145"/>
        <end position="155"/>
    </location>
</feature>
<dbReference type="InterPro" id="IPR036063">
    <property type="entry name" value="Smr_dom_sf"/>
</dbReference>
<protein>
    <recommendedName>
        <fullName evidence="6">Smr domain-containing protein</fullName>
    </recommendedName>
</protein>
<feature type="region of interest" description="Disordered" evidence="1">
    <location>
        <begin position="356"/>
        <end position="438"/>
    </location>
</feature>
<dbReference type="GO" id="GO:0005634">
    <property type="term" value="C:nucleus"/>
    <property type="evidence" value="ECO:0007669"/>
    <property type="project" value="TreeGrafter"/>
</dbReference>
<gene>
    <name evidence="4" type="ORF">IWQ60_011321</name>
</gene>
<dbReference type="GO" id="GO:0004519">
    <property type="term" value="F:endonuclease activity"/>
    <property type="evidence" value="ECO:0007669"/>
    <property type="project" value="TreeGrafter"/>
</dbReference>
<feature type="domain" description="CUE" evidence="3">
    <location>
        <begin position="317"/>
        <end position="362"/>
    </location>
</feature>
<feature type="region of interest" description="Disordered" evidence="1">
    <location>
        <begin position="136"/>
        <end position="200"/>
    </location>
</feature>
<comment type="caution">
    <text evidence="4">The sequence shown here is derived from an EMBL/GenBank/DDBJ whole genome shotgun (WGS) entry which is preliminary data.</text>
</comment>
<dbReference type="PANTHER" id="PTHR46535">
    <property type="entry name" value="NEDD4-BINDING PROTEIN 2"/>
    <property type="match status" value="1"/>
</dbReference>
<organism evidence="4 5">
    <name type="scientific">Tieghemiomyces parasiticus</name>
    <dbReference type="NCBI Taxonomy" id="78921"/>
    <lineage>
        <taxon>Eukaryota</taxon>
        <taxon>Fungi</taxon>
        <taxon>Fungi incertae sedis</taxon>
        <taxon>Zoopagomycota</taxon>
        <taxon>Kickxellomycotina</taxon>
        <taxon>Dimargaritomycetes</taxon>
        <taxon>Dimargaritales</taxon>
        <taxon>Dimargaritaceae</taxon>
        <taxon>Tieghemiomyces</taxon>
    </lineage>
</organism>
<evidence type="ECO:0000259" key="3">
    <source>
        <dbReference type="PROSITE" id="PS51140"/>
    </source>
</evidence>
<proteinExistence type="predicted"/>
<name>A0A9W7ZNI6_9FUNG</name>
<dbReference type="PROSITE" id="PS50828">
    <property type="entry name" value="SMR"/>
    <property type="match status" value="1"/>
</dbReference>
<evidence type="ECO:0008006" key="6">
    <source>
        <dbReference type="Google" id="ProtNLM"/>
    </source>
</evidence>
<dbReference type="GO" id="GO:0043130">
    <property type="term" value="F:ubiquitin binding"/>
    <property type="evidence" value="ECO:0007669"/>
    <property type="project" value="InterPro"/>
</dbReference>
<dbReference type="Pfam" id="PF02845">
    <property type="entry name" value="CUE"/>
    <property type="match status" value="1"/>
</dbReference>
<dbReference type="Proteomes" id="UP001150569">
    <property type="component" value="Unassembled WGS sequence"/>
</dbReference>
<reference evidence="4" key="1">
    <citation type="submission" date="2022-07" db="EMBL/GenBank/DDBJ databases">
        <title>Phylogenomic reconstructions and comparative analyses of Kickxellomycotina fungi.</title>
        <authorList>
            <person name="Reynolds N.K."/>
            <person name="Stajich J.E."/>
            <person name="Barry K."/>
            <person name="Grigoriev I.V."/>
            <person name="Crous P."/>
            <person name="Smith M.E."/>
        </authorList>
    </citation>
    <scope>NUCLEOTIDE SEQUENCE</scope>
    <source>
        <strain evidence="4">RSA 861</strain>
    </source>
</reference>
<dbReference type="CDD" id="cd14279">
    <property type="entry name" value="CUE"/>
    <property type="match status" value="2"/>
</dbReference>
<dbReference type="PROSITE" id="PS51140">
    <property type="entry name" value="CUE"/>
    <property type="match status" value="2"/>
</dbReference>
<dbReference type="SMART" id="SM00546">
    <property type="entry name" value="CUE"/>
    <property type="match status" value="2"/>
</dbReference>
<dbReference type="PANTHER" id="PTHR46535:SF1">
    <property type="entry name" value="NEDD4-BINDING PROTEIN 2"/>
    <property type="match status" value="1"/>
</dbReference>
<dbReference type="Gene3D" id="3.30.1370.110">
    <property type="match status" value="1"/>
</dbReference>
<dbReference type="OrthoDB" id="3231855at2759"/>
<evidence type="ECO:0000313" key="4">
    <source>
        <dbReference type="EMBL" id="KAJ1909164.1"/>
    </source>
</evidence>
<keyword evidence="5" id="KW-1185">Reference proteome</keyword>
<dbReference type="InterPro" id="IPR003892">
    <property type="entry name" value="CUE"/>
</dbReference>
<feature type="domain" description="Smr" evidence="2">
    <location>
        <begin position="518"/>
        <end position="585"/>
    </location>
</feature>
<accession>A0A9W7ZNI6</accession>